<keyword evidence="2" id="KW-0378">Hydrolase</keyword>
<dbReference type="Pfam" id="PF13365">
    <property type="entry name" value="Trypsin_2"/>
    <property type="match status" value="1"/>
</dbReference>
<dbReference type="AlphaFoldDB" id="D6PCH1"/>
<protein>
    <submittedName>
        <fullName evidence="2">Trypsin-like serine protease with C terminal PDZ domain</fullName>
    </submittedName>
</protein>
<accession>D6PCH1</accession>
<dbReference type="PRINTS" id="PR00834">
    <property type="entry name" value="PROTEASES2C"/>
</dbReference>
<dbReference type="GO" id="GO:0004252">
    <property type="term" value="F:serine-type endopeptidase activity"/>
    <property type="evidence" value="ECO:0007669"/>
    <property type="project" value="InterPro"/>
</dbReference>
<sequence length="301" mass="32676">MLSPLLVAGKIKVELHNGGMIEATLLKKTEEKLILDLGFEVLSVPQKEIARVFEAKEKMAPEFTVGDSLFTTSMNRRATPLRDLVDDLGKAVVMIRTPVGLGSGFLIHPDGYVVTNDHVVAGERKISITQFSQLGEELLKKNFDNVRIVATGGNLDLALLKIEGQETTGFPIVPLGQSIELNQGDRVFAIGSPLGLERSVSEGIVSLRNRIISDRIHIQTTAEISPGNSGGPLFNYRGEVVGVNNMKVVSQGAEGLGFAIPVQTLKTFLQNRDAYAFDPRNPNAGFRYLSPPSTQKPTPTK</sequence>
<dbReference type="PANTHER" id="PTHR22939:SF129">
    <property type="entry name" value="SERINE PROTEASE HTRA2, MITOCHONDRIAL"/>
    <property type="match status" value="1"/>
</dbReference>
<dbReference type="GO" id="GO:0006508">
    <property type="term" value="P:proteolysis"/>
    <property type="evidence" value="ECO:0007669"/>
    <property type="project" value="UniProtKB-KW"/>
</dbReference>
<dbReference type="InterPro" id="IPR001940">
    <property type="entry name" value="Peptidase_S1C"/>
</dbReference>
<evidence type="ECO:0000313" key="2">
    <source>
        <dbReference type="EMBL" id="ADD93422.1"/>
    </source>
</evidence>
<dbReference type="PANTHER" id="PTHR22939">
    <property type="entry name" value="SERINE PROTEASE FAMILY S1C HTRA-RELATED"/>
    <property type="match status" value="1"/>
</dbReference>
<proteinExistence type="predicted"/>
<name>D6PCH1_9BACT</name>
<dbReference type="InterPro" id="IPR009003">
    <property type="entry name" value="Peptidase_S1_PA"/>
</dbReference>
<feature type="compositionally biased region" description="Low complexity" evidence="1">
    <location>
        <begin position="290"/>
        <end position="301"/>
    </location>
</feature>
<feature type="region of interest" description="Disordered" evidence="1">
    <location>
        <begin position="280"/>
        <end position="301"/>
    </location>
</feature>
<dbReference type="Gene3D" id="2.40.10.120">
    <property type="match status" value="1"/>
</dbReference>
<dbReference type="SUPFAM" id="SSF50494">
    <property type="entry name" value="Trypsin-like serine proteases"/>
    <property type="match status" value="1"/>
</dbReference>
<evidence type="ECO:0000256" key="1">
    <source>
        <dbReference type="SAM" id="MobiDB-lite"/>
    </source>
</evidence>
<organism evidence="2">
    <name type="scientific">uncultured marine bacterium MedDCM-OCT-S04-C103</name>
    <dbReference type="NCBI Taxonomy" id="743049"/>
    <lineage>
        <taxon>Bacteria</taxon>
        <taxon>environmental samples</taxon>
    </lineage>
</organism>
<keyword evidence="2" id="KW-0645">Protease</keyword>
<dbReference type="EMBL" id="GU942982">
    <property type="protein sequence ID" value="ADD93422.1"/>
    <property type="molecule type" value="Genomic_DNA"/>
</dbReference>
<reference evidence="2" key="1">
    <citation type="journal article" date="2010" name="ISME J.">
        <title>Metagenome of the Mediterranean deep chlorophyll maximum studied by direct and fosmid library 454 pyrosequencing.</title>
        <authorList>
            <person name="Ghai R."/>
            <person name="Martin-Cuadrado A.B."/>
            <person name="Molto A.G."/>
            <person name="Heredia I.G."/>
            <person name="Cabrera R."/>
            <person name="Martin J."/>
            <person name="Verdu M."/>
            <person name="Deschamps P."/>
            <person name="Moreira D."/>
            <person name="Lopez-Garcia P."/>
            <person name="Mira A."/>
            <person name="Rodriguez-Valera F."/>
        </authorList>
    </citation>
    <scope>NUCLEOTIDE SEQUENCE</scope>
</reference>